<dbReference type="OrthoDB" id="6411633at2759"/>
<keyword evidence="1" id="KW-1133">Transmembrane helix</keyword>
<evidence type="ECO:0000256" key="1">
    <source>
        <dbReference type="SAM" id="Phobius"/>
    </source>
</evidence>
<gene>
    <name evidence="2" type="primary">NCL1_44206</name>
    <name evidence="2" type="ORF">TNIN_95911</name>
</gene>
<accession>A0A8X6X905</accession>
<dbReference type="Proteomes" id="UP000886998">
    <property type="component" value="Unassembled WGS sequence"/>
</dbReference>
<reference evidence="2" key="1">
    <citation type="submission" date="2020-08" db="EMBL/GenBank/DDBJ databases">
        <title>Multicomponent nature underlies the extraordinary mechanical properties of spider dragline silk.</title>
        <authorList>
            <person name="Kono N."/>
            <person name="Nakamura H."/>
            <person name="Mori M."/>
            <person name="Yoshida Y."/>
            <person name="Ohtoshi R."/>
            <person name="Malay A.D."/>
            <person name="Moran D.A.P."/>
            <person name="Tomita M."/>
            <person name="Numata K."/>
            <person name="Arakawa K."/>
        </authorList>
    </citation>
    <scope>NUCLEOTIDE SEQUENCE</scope>
</reference>
<proteinExistence type="predicted"/>
<name>A0A8X6X905_9ARAC</name>
<dbReference type="EMBL" id="BMAV01005999">
    <property type="protein sequence ID" value="GFY47561.1"/>
    <property type="molecule type" value="Genomic_DNA"/>
</dbReference>
<sequence>MQKKPYKPGSWRTMVGGLDESFVLLLSCGASLFIGWIAHKASNGGMPMKTALPIVSFGGVILYFGCSAAMDLLFKKREL</sequence>
<protein>
    <submittedName>
        <fullName evidence="2">Uncharacterized protein</fullName>
    </submittedName>
</protein>
<feature type="transmembrane region" description="Helical" evidence="1">
    <location>
        <begin position="51"/>
        <end position="74"/>
    </location>
</feature>
<evidence type="ECO:0000313" key="3">
    <source>
        <dbReference type="Proteomes" id="UP000886998"/>
    </source>
</evidence>
<feature type="transmembrane region" description="Helical" evidence="1">
    <location>
        <begin position="21"/>
        <end position="39"/>
    </location>
</feature>
<comment type="caution">
    <text evidence="2">The sequence shown here is derived from an EMBL/GenBank/DDBJ whole genome shotgun (WGS) entry which is preliminary data.</text>
</comment>
<dbReference type="AlphaFoldDB" id="A0A8X6X905"/>
<organism evidence="2 3">
    <name type="scientific">Trichonephila inaurata madagascariensis</name>
    <dbReference type="NCBI Taxonomy" id="2747483"/>
    <lineage>
        <taxon>Eukaryota</taxon>
        <taxon>Metazoa</taxon>
        <taxon>Ecdysozoa</taxon>
        <taxon>Arthropoda</taxon>
        <taxon>Chelicerata</taxon>
        <taxon>Arachnida</taxon>
        <taxon>Araneae</taxon>
        <taxon>Araneomorphae</taxon>
        <taxon>Entelegynae</taxon>
        <taxon>Araneoidea</taxon>
        <taxon>Nephilidae</taxon>
        <taxon>Trichonephila</taxon>
        <taxon>Trichonephila inaurata</taxon>
    </lineage>
</organism>
<keyword evidence="1" id="KW-0812">Transmembrane</keyword>
<keyword evidence="1" id="KW-0472">Membrane</keyword>
<keyword evidence="3" id="KW-1185">Reference proteome</keyword>
<evidence type="ECO:0000313" key="2">
    <source>
        <dbReference type="EMBL" id="GFY47561.1"/>
    </source>
</evidence>